<dbReference type="Pfam" id="PF11808">
    <property type="entry name" value="PhoR"/>
    <property type="match status" value="1"/>
</dbReference>
<keyword evidence="12 15" id="KW-1133">Transmembrane helix</keyword>
<gene>
    <name evidence="17" type="ORF">A10D4_00955</name>
</gene>
<dbReference type="SMART" id="SM00388">
    <property type="entry name" value="HisKA"/>
    <property type="match status" value="1"/>
</dbReference>
<evidence type="ECO:0000259" key="16">
    <source>
        <dbReference type="PROSITE" id="PS50109"/>
    </source>
</evidence>
<dbReference type="Gene3D" id="3.30.450.20">
    <property type="entry name" value="PAS domain"/>
    <property type="match status" value="1"/>
</dbReference>
<keyword evidence="8 15" id="KW-0812">Transmembrane</keyword>
<dbReference type="FunFam" id="1.10.287.130:FF:000008">
    <property type="entry name" value="Two-component sensor histidine kinase"/>
    <property type="match status" value="1"/>
</dbReference>
<evidence type="ECO:0000256" key="14">
    <source>
        <dbReference type="ARBA" id="ARBA00023136"/>
    </source>
</evidence>
<keyword evidence="10 17" id="KW-0418">Kinase</keyword>
<dbReference type="InterPro" id="IPR005467">
    <property type="entry name" value="His_kinase_dom"/>
</dbReference>
<dbReference type="Gene3D" id="1.10.287.130">
    <property type="match status" value="1"/>
</dbReference>
<evidence type="ECO:0000256" key="15">
    <source>
        <dbReference type="SAM" id="Phobius"/>
    </source>
</evidence>
<dbReference type="RefSeq" id="WP_008487134.1">
    <property type="nucleotide sequence ID" value="NZ_AMRG01000001.1"/>
</dbReference>
<dbReference type="InterPro" id="IPR021766">
    <property type="entry name" value="PhoR_N"/>
</dbReference>
<keyword evidence="18" id="KW-1185">Reference proteome</keyword>
<evidence type="ECO:0000313" key="17">
    <source>
        <dbReference type="EMBL" id="EKE87619.1"/>
    </source>
</evidence>
<proteinExistence type="predicted"/>
<keyword evidence="6" id="KW-0597">Phosphoprotein</keyword>
<dbReference type="OrthoDB" id="9813151at2"/>
<evidence type="ECO:0000256" key="7">
    <source>
        <dbReference type="ARBA" id="ARBA00022679"/>
    </source>
</evidence>
<keyword evidence="9" id="KW-0547">Nucleotide-binding</keyword>
<dbReference type="STRING" id="740709.A10D4_00955"/>
<dbReference type="GO" id="GO:0016036">
    <property type="term" value="P:cellular response to phosphate starvation"/>
    <property type="evidence" value="ECO:0007669"/>
    <property type="project" value="TreeGrafter"/>
</dbReference>
<dbReference type="Pfam" id="PF02518">
    <property type="entry name" value="HATPase_c"/>
    <property type="match status" value="1"/>
</dbReference>
<evidence type="ECO:0000256" key="8">
    <source>
        <dbReference type="ARBA" id="ARBA00022692"/>
    </source>
</evidence>
<dbReference type="PROSITE" id="PS50109">
    <property type="entry name" value="HIS_KIN"/>
    <property type="match status" value="1"/>
</dbReference>
<evidence type="ECO:0000313" key="18">
    <source>
        <dbReference type="Proteomes" id="UP000014115"/>
    </source>
</evidence>
<dbReference type="SUPFAM" id="SSF55874">
    <property type="entry name" value="ATPase domain of HSP90 chaperone/DNA topoisomerase II/histidine kinase"/>
    <property type="match status" value="1"/>
</dbReference>
<dbReference type="AlphaFoldDB" id="K2KYJ8"/>
<dbReference type="EC" id="2.7.13.3" evidence="3"/>
<dbReference type="FunFam" id="3.30.565.10:FF:000032">
    <property type="entry name" value="Phosphate regulon sensor histidine kinase PhoR"/>
    <property type="match status" value="1"/>
</dbReference>
<keyword evidence="14 15" id="KW-0472">Membrane</keyword>
<dbReference type="CDD" id="cd00082">
    <property type="entry name" value="HisKA"/>
    <property type="match status" value="1"/>
</dbReference>
<keyword evidence="5" id="KW-1003">Cell membrane</keyword>
<dbReference type="Pfam" id="PF00512">
    <property type="entry name" value="HisKA"/>
    <property type="match status" value="1"/>
</dbReference>
<sequence length="432" mass="49697">MDNNFSALFLIRGLLIYLAPFILVGALLDQLWLALSIGLLLLTVWNYFFKLKLIRWLWRSRTIMPPSAPGSWSYIYEGIYRTQRRSQHRRRALARILRRFREASEAIPDAAVVFRADGSLLWSNKLAQFHFGLRWPSDAGIRLSNLIRHPEFVSYLNKGDFREAITIPSPVREHAELEIRIMPYSDDQFMLIARDVTQLRQLERMRKDFVANVSHELKTPLTVLQGYLEMMDEPASMPPTLQKKAVGDMYRQSERMRNLVNQLLVLSRMDSAARGDIFERKVGMPQLLRQIQSEMQPLAQQRQQQLLFNIAELDMYGREDELRSAIVNLVSNAINYTQEGGEITVNWRKVGQQAELSVSDNGAGIASQHLPRLTERFYRVDSDRNSASGGTGLGLSIVKHALEHHHSQLQVSSKEGVGSRFWFRISAELMTN</sequence>
<dbReference type="InterPro" id="IPR003594">
    <property type="entry name" value="HATPase_dom"/>
</dbReference>
<comment type="subcellular location">
    <subcellularLocation>
        <location evidence="2">Cell membrane</location>
    </subcellularLocation>
</comment>
<dbReference type="PANTHER" id="PTHR45453:SF1">
    <property type="entry name" value="PHOSPHATE REGULON SENSOR PROTEIN PHOR"/>
    <property type="match status" value="1"/>
</dbReference>
<dbReference type="GO" id="GO:0005886">
    <property type="term" value="C:plasma membrane"/>
    <property type="evidence" value="ECO:0007669"/>
    <property type="project" value="UniProtKB-SubCell"/>
</dbReference>
<dbReference type="SUPFAM" id="SSF55785">
    <property type="entry name" value="PYP-like sensor domain (PAS domain)"/>
    <property type="match status" value="1"/>
</dbReference>
<dbReference type="InterPro" id="IPR050351">
    <property type="entry name" value="BphY/WalK/GraS-like"/>
</dbReference>
<dbReference type="PRINTS" id="PR00344">
    <property type="entry name" value="BCTRLSENSOR"/>
</dbReference>
<evidence type="ECO:0000256" key="3">
    <source>
        <dbReference type="ARBA" id="ARBA00012438"/>
    </source>
</evidence>
<dbReference type="SMART" id="SM00387">
    <property type="entry name" value="HATPase_c"/>
    <property type="match status" value="1"/>
</dbReference>
<dbReference type="EMBL" id="AMRG01000001">
    <property type="protein sequence ID" value="EKE87619.1"/>
    <property type="molecule type" value="Genomic_DNA"/>
</dbReference>
<dbReference type="InterPro" id="IPR004358">
    <property type="entry name" value="Sig_transdc_His_kin-like_C"/>
</dbReference>
<dbReference type="PATRIC" id="fig|740709.3.peg.191"/>
<dbReference type="InterPro" id="IPR036097">
    <property type="entry name" value="HisK_dim/P_sf"/>
</dbReference>
<dbReference type="InterPro" id="IPR036890">
    <property type="entry name" value="HATPase_C_sf"/>
</dbReference>
<dbReference type="NCBIfam" id="NF008235">
    <property type="entry name" value="PRK11006.1"/>
    <property type="match status" value="1"/>
</dbReference>
<dbReference type="PANTHER" id="PTHR45453">
    <property type="entry name" value="PHOSPHATE REGULON SENSOR PROTEIN PHOR"/>
    <property type="match status" value="1"/>
</dbReference>
<evidence type="ECO:0000256" key="4">
    <source>
        <dbReference type="ARBA" id="ARBA00022448"/>
    </source>
</evidence>
<keyword evidence="11" id="KW-0067">ATP-binding</keyword>
<comment type="caution">
    <text evidence="17">The sequence shown here is derived from an EMBL/GenBank/DDBJ whole genome shotgun (WGS) entry which is preliminary data.</text>
</comment>
<dbReference type="InterPro" id="IPR003661">
    <property type="entry name" value="HisK_dim/P_dom"/>
</dbReference>
<dbReference type="Gene3D" id="3.30.565.10">
    <property type="entry name" value="Histidine kinase-like ATPase, C-terminal domain"/>
    <property type="match status" value="1"/>
</dbReference>
<keyword evidence="7" id="KW-0808">Transferase</keyword>
<evidence type="ECO:0000256" key="10">
    <source>
        <dbReference type="ARBA" id="ARBA00022777"/>
    </source>
</evidence>
<dbReference type="NCBIfam" id="TIGR02966">
    <property type="entry name" value="phoR_proteo"/>
    <property type="match status" value="1"/>
</dbReference>
<accession>K2KYJ8</accession>
<dbReference type="InterPro" id="IPR035965">
    <property type="entry name" value="PAS-like_dom_sf"/>
</dbReference>
<dbReference type="Proteomes" id="UP000014115">
    <property type="component" value="Unassembled WGS sequence"/>
</dbReference>
<dbReference type="eggNOG" id="COG5002">
    <property type="taxonomic scope" value="Bacteria"/>
</dbReference>
<reference evidence="17 18" key="1">
    <citation type="journal article" date="2012" name="J. Bacteriol.">
        <title>Genome Sequence of Idiomarina xiamenensis Type Strain 10-D-4.</title>
        <authorList>
            <person name="Lai Q."/>
            <person name="Wang L."/>
            <person name="Wang W."/>
            <person name="Shao Z."/>
        </authorList>
    </citation>
    <scope>NUCLEOTIDE SEQUENCE [LARGE SCALE GENOMIC DNA]</scope>
    <source>
        <strain evidence="17 18">10-D-4</strain>
    </source>
</reference>
<feature type="domain" description="Histidine kinase" evidence="16">
    <location>
        <begin position="212"/>
        <end position="429"/>
    </location>
</feature>
<comment type="catalytic activity">
    <reaction evidence="1">
        <text>ATP + protein L-histidine = ADP + protein N-phospho-L-histidine.</text>
        <dbReference type="EC" id="2.7.13.3"/>
    </reaction>
</comment>
<dbReference type="InterPro" id="IPR014310">
    <property type="entry name" value="Sig_transdc_His_kinase_PhoR"/>
</dbReference>
<evidence type="ECO:0000256" key="13">
    <source>
        <dbReference type="ARBA" id="ARBA00023012"/>
    </source>
</evidence>
<evidence type="ECO:0000256" key="9">
    <source>
        <dbReference type="ARBA" id="ARBA00022741"/>
    </source>
</evidence>
<keyword evidence="4" id="KW-0813">Transport</keyword>
<evidence type="ECO:0000256" key="6">
    <source>
        <dbReference type="ARBA" id="ARBA00022553"/>
    </source>
</evidence>
<evidence type="ECO:0000256" key="1">
    <source>
        <dbReference type="ARBA" id="ARBA00000085"/>
    </source>
</evidence>
<evidence type="ECO:0000256" key="12">
    <source>
        <dbReference type="ARBA" id="ARBA00022989"/>
    </source>
</evidence>
<dbReference type="GO" id="GO:0000155">
    <property type="term" value="F:phosphorelay sensor kinase activity"/>
    <property type="evidence" value="ECO:0007669"/>
    <property type="project" value="InterPro"/>
</dbReference>
<dbReference type="GO" id="GO:0005524">
    <property type="term" value="F:ATP binding"/>
    <property type="evidence" value="ECO:0007669"/>
    <property type="project" value="UniProtKB-KW"/>
</dbReference>
<keyword evidence="13" id="KW-0902">Two-component regulatory system</keyword>
<evidence type="ECO:0000256" key="5">
    <source>
        <dbReference type="ARBA" id="ARBA00022475"/>
    </source>
</evidence>
<evidence type="ECO:0000256" key="2">
    <source>
        <dbReference type="ARBA" id="ARBA00004236"/>
    </source>
</evidence>
<feature type="transmembrane region" description="Helical" evidence="15">
    <location>
        <begin position="7"/>
        <end position="25"/>
    </location>
</feature>
<evidence type="ECO:0000256" key="11">
    <source>
        <dbReference type="ARBA" id="ARBA00022840"/>
    </source>
</evidence>
<dbReference type="SUPFAM" id="SSF47384">
    <property type="entry name" value="Homodimeric domain of signal transducing histidine kinase"/>
    <property type="match status" value="1"/>
</dbReference>
<organism evidence="17 18">
    <name type="scientific">Idiomarina xiamenensis 10-D-4</name>
    <dbReference type="NCBI Taxonomy" id="740709"/>
    <lineage>
        <taxon>Bacteria</taxon>
        <taxon>Pseudomonadati</taxon>
        <taxon>Pseudomonadota</taxon>
        <taxon>Gammaproteobacteria</taxon>
        <taxon>Alteromonadales</taxon>
        <taxon>Idiomarinaceae</taxon>
        <taxon>Idiomarina</taxon>
    </lineage>
</organism>
<dbReference type="GO" id="GO:0004721">
    <property type="term" value="F:phosphoprotein phosphatase activity"/>
    <property type="evidence" value="ECO:0007669"/>
    <property type="project" value="InterPro"/>
</dbReference>
<feature type="transmembrane region" description="Helical" evidence="15">
    <location>
        <begin position="31"/>
        <end position="49"/>
    </location>
</feature>
<protein>
    <recommendedName>
        <fullName evidence="3">histidine kinase</fullName>
        <ecNumber evidence="3">2.7.13.3</ecNumber>
    </recommendedName>
</protein>
<name>K2KYJ8_9GAMM</name>